<dbReference type="Gene3D" id="1.10.8.60">
    <property type="match status" value="1"/>
</dbReference>
<dbReference type="InterPro" id="IPR025943">
    <property type="entry name" value="Sigma_54_int_dom_ATP-bd_2"/>
</dbReference>
<keyword evidence="1" id="KW-0547">Nucleotide-binding</keyword>
<dbReference type="PANTHER" id="PTHR32071">
    <property type="entry name" value="TRANSCRIPTIONAL REGULATORY PROTEIN"/>
    <property type="match status" value="1"/>
</dbReference>
<evidence type="ECO:0000256" key="2">
    <source>
        <dbReference type="ARBA" id="ARBA00022840"/>
    </source>
</evidence>
<feature type="domain" description="FHA" evidence="6">
    <location>
        <begin position="36"/>
        <end position="85"/>
    </location>
</feature>
<dbReference type="SUPFAM" id="SSF52540">
    <property type="entry name" value="P-loop containing nucleoside triphosphate hydrolases"/>
    <property type="match status" value="1"/>
</dbReference>
<dbReference type="SUPFAM" id="SSF46689">
    <property type="entry name" value="Homeodomain-like"/>
    <property type="match status" value="1"/>
</dbReference>
<dbReference type="SMART" id="SM00240">
    <property type="entry name" value="FHA"/>
    <property type="match status" value="1"/>
</dbReference>
<dbReference type="Gene3D" id="3.40.50.300">
    <property type="entry name" value="P-loop containing nucleotide triphosphate hydrolases"/>
    <property type="match status" value="1"/>
</dbReference>
<dbReference type="CDD" id="cd00060">
    <property type="entry name" value="FHA"/>
    <property type="match status" value="1"/>
</dbReference>
<dbReference type="InterPro" id="IPR058031">
    <property type="entry name" value="AAA_lid_NorR"/>
</dbReference>
<dbReference type="EMBL" id="CP089982">
    <property type="protein sequence ID" value="WXA92050.1"/>
    <property type="molecule type" value="Genomic_DNA"/>
</dbReference>
<keyword evidence="5" id="KW-0804">Transcription</keyword>
<proteinExistence type="predicted"/>
<dbReference type="InterPro" id="IPR009057">
    <property type="entry name" value="Homeodomain-like_sf"/>
</dbReference>
<evidence type="ECO:0000313" key="8">
    <source>
        <dbReference type="EMBL" id="WXA92050.1"/>
    </source>
</evidence>
<reference evidence="8 9" key="1">
    <citation type="submission" date="2021-12" db="EMBL/GenBank/DDBJ databases">
        <title>Discovery of the Pendulisporaceae a myxobacterial family with distinct sporulation behavior and unique specialized metabolism.</title>
        <authorList>
            <person name="Garcia R."/>
            <person name="Popoff A."/>
            <person name="Bader C.D."/>
            <person name="Loehr J."/>
            <person name="Walesch S."/>
            <person name="Walt C."/>
            <person name="Boldt J."/>
            <person name="Bunk B."/>
            <person name="Haeckl F.J.F.P.J."/>
            <person name="Gunesch A.P."/>
            <person name="Birkelbach J."/>
            <person name="Nuebel U."/>
            <person name="Pietschmann T."/>
            <person name="Bach T."/>
            <person name="Mueller R."/>
        </authorList>
    </citation>
    <scope>NUCLEOTIDE SEQUENCE [LARGE SCALE GENOMIC DNA]</scope>
    <source>
        <strain evidence="8 9">MSr12523</strain>
    </source>
</reference>
<keyword evidence="2" id="KW-0067">ATP-binding</keyword>
<dbReference type="InterPro" id="IPR027417">
    <property type="entry name" value="P-loop_NTPase"/>
</dbReference>
<keyword evidence="4" id="KW-0238">DNA-binding</keyword>
<dbReference type="Gene3D" id="2.60.200.20">
    <property type="match status" value="1"/>
</dbReference>
<evidence type="ECO:0000256" key="1">
    <source>
        <dbReference type="ARBA" id="ARBA00022741"/>
    </source>
</evidence>
<gene>
    <name evidence="8" type="ORF">LZC95_37060</name>
</gene>
<organism evidence="8 9">
    <name type="scientific">Pendulispora brunnea</name>
    <dbReference type="NCBI Taxonomy" id="2905690"/>
    <lineage>
        <taxon>Bacteria</taxon>
        <taxon>Pseudomonadati</taxon>
        <taxon>Myxococcota</taxon>
        <taxon>Myxococcia</taxon>
        <taxon>Myxococcales</taxon>
        <taxon>Sorangiineae</taxon>
        <taxon>Pendulisporaceae</taxon>
        <taxon>Pendulispora</taxon>
    </lineage>
</organism>
<evidence type="ECO:0000256" key="3">
    <source>
        <dbReference type="ARBA" id="ARBA00023015"/>
    </source>
</evidence>
<dbReference type="InterPro" id="IPR025662">
    <property type="entry name" value="Sigma_54_int_dom_ATP-bd_1"/>
</dbReference>
<evidence type="ECO:0000259" key="6">
    <source>
        <dbReference type="PROSITE" id="PS50006"/>
    </source>
</evidence>
<dbReference type="PROSITE" id="PS50006">
    <property type="entry name" value="FHA_DOMAIN"/>
    <property type="match status" value="1"/>
</dbReference>
<evidence type="ECO:0000259" key="7">
    <source>
        <dbReference type="PROSITE" id="PS50045"/>
    </source>
</evidence>
<dbReference type="InterPro" id="IPR000253">
    <property type="entry name" value="FHA_dom"/>
</dbReference>
<dbReference type="PROSITE" id="PS00688">
    <property type="entry name" value="SIGMA54_INTERACT_3"/>
    <property type="match status" value="1"/>
</dbReference>
<feature type="domain" description="Sigma-54 factor interaction" evidence="7">
    <location>
        <begin position="124"/>
        <end position="351"/>
    </location>
</feature>
<dbReference type="Pfam" id="PF00158">
    <property type="entry name" value="Sigma54_activat"/>
    <property type="match status" value="1"/>
</dbReference>
<dbReference type="Proteomes" id="UP001379533">
    <property type="component" value="Chromosome"/>
</dbReference>
<dbReference type="InterPro" id="IPR008984">
    <property type="entry name" value="SMAD_FHA_dom_sf"/>
</dbReference>
<sequence length="436" mass="47504">MDENHATKARVLHWFVRGGSVRTPDGKNLTVDVDPIVIGRDEGAQISIPDPEVSSIHCELRAVNEGILVRDLGSTNGTFIGLVRVKEAIVTTVSELTVGSSRLVIEPAAKRRVDVGFSNHFGSLVGNSPRMRRVFSILEKVAPTSLSVLILGETGTGKEVVAKSVHDASPQRNGPFVVVDCGSIPPMLAESLLFGHERGAFTGAHERRKGALGEADGGTLFLDELGELPLDLQPKLLRALAERQIKRVGGSQVEPIDVRVLAATRRDLGREMNAGRFRSDLFFRIAQVRVELPALRERLSDLPLLVEEVCRRVGKPEHAQTVIAWLEGHMGSHDWPGNVRELVNVASVAATLAGEPGAIDDVLTLTREQPLDAARPSGPATAFSEAKRNAIAGFEREYFTDLTKRAGGNVSEMARQSGMERHHVRAYLRKYSIDKQ</sequence>
<dbReference type="InterPro" id="IPR025944">
    <property type="entry name" value="Sigma_54_int_dom_CS"/>
</dbReference>
<accession>A0ABZ2K3C2</accession>
<evidence type="ECO:0000256" key="4">
    <source>
        <dbReference type="ARBA" id="ARBA00023125"/>
    </source>
</evidence>
<dbReference type="InterPro" id="IPR003593">
    <property type="entry name" value="AAA+_ATPase"/>
</dbReference>
<dbReference type="PROSITE" id="PS00676">
    <property type="entry name" value="SIGMA54_INTERACT_2"/>
    <property type="match status" value="1"/>
</dbReference>
<evidence type="ECO:0000256" key="5">
    <source>
        <dbReference type="ARBA" id="ARBA00023163"/>
    </source>
</evidence>
<dbReference type="RefSeq" id="WP_394842670.1">
    <property type="nucleotide sequence ID" value="NZ_CP089982.1"/>
</dbReference>
<dbReference type="Pfam" id="PF25601">
    <property type="entry name" value="AAA_lid_14"/>
    <property type="match status" value="1"/>
</dbReference>
<dbReference type="Gene3D" id="1.10.10.60">
    <property type="entry name" value="Homeodomain-like"/>
    <property type="match status" value="1"/>
</dbReference>
<name>A0ABZ2K3C2_9BACT</name>
<dbReference type="PROSITE" id="PS50045">
    <property type="entry name" value="SIGMA54_INTERACT_4"/>
    <property type="match status" value="1"/>
</dbReference>
<dbReference type="Pfam" id="PF00498">
    <property type="entry name" value="FHA"/>
    <property type="match status" value="1"/>
</dbReference>
<evidence type="ECO:0000313" key="9">
    <source>
        <dbReference type="Proteomes" id="UP001379533"/>
    </source>
</evidence>
<dbReference type="PANTHER" id="PTHR32071:SF57">
    <property type="entry name" value="C4-DICARBOXYLATE TRANSPORT TRANSCRIPTIONAL REGULATORY PROTEIN DCTD"/>
    <property type="match status" value="1"/>
</dbReference>
<protein>
    <submittedName>
        <fullName evidence="8">Sigma 54-interacting transcriptional regulator</fullName>
    </submittedName>
</protein>
<dbReference type="PROSITE" id="PS00675">
    <property type="entry name" value="SIGMA54_INTERACT_1"/>
    <property type="match status" value="1"/>
</dbReference>
<keyword evidence="3" id="KW-0805">Transcription regulation</keyword>
<dbReference type="InterPro" id="IPR002078">
    <property type="entry name" value="Sigma_54_int"/>
</dbReference>
<dbReference type="CDD" id="cd00009">
    <property type="entry name" value="AAA"/>
    <property type="match status" value="1"/>
</dbReference>
<keyword evidence="9" id="KW-1185">Reference proteome</keyword>
<dbReference type="SMART" id="SM00382">
    <property type="entry name" value="AAA"/>
    <property type="match status" value="1"/>
</dbReference>
<dbReference type="SUPFAM" id="SSF49879">
    <property type="entry name" value="SMAD/FHA domain"/>
    <property type="match status" value="1"/>
</dbReference>